<keyword evidence="1" id="KW-0812">Transmembrane</keyword>
<dbReference type="Proteomes" id="UP000016638">
    <property type="component" value="Unassembled WGS sequence"/>
</dbReference>
<keyword evidence="3" id="KW-1185">Reference proteome</keyword>
<feature type="transmembrane region" description="Helical" evidence="1">
    <location>
        <begin position="117"/>
        <end position="136"/>
    </location>
</feature>
<evidence type="ECO:0000313" key="2">
    <source>
        <dbReference type="EMBL" id="ERL06988.1"/>
    </source>
</evidence>
<feature type="transmembrane region" description="Helical" evidence="1">
    <location>
        <begin position="142"/>
        <end position="170"/>
    </location>
</feature>
<dbReference type="STRING" id="1125712.HMPREF1316_1003"/>
<dbReference type="PATRIC" id="fig|1125712.3.peg.1846"/>
<comment type="caution">
    <text evidence="2">The sequence shown here is derived from an EMBL/GenBank/DDBJ whole genome shotgun (WGS) entry which is preliminary data.</text>
</comment>
<protein>
    <recommendedName>
        <fullName evidence="4">Peptidase M28 domain-containing protein</fullName>
    </recommendedName>
</protein>
<name>U2TLC4_9ACTN</name>
<accession>U2TLC4</accession>
<dbReference type="AlphaFoldDB" id="U2TLC4"/>
<keyword evidence="1" id="KW-1133">Transmembrane helix</keyword>
<dbReference type="EMBL" id="AWEZ01000061">
    <property type="protein sequence ID" value="ERL06988.1"/>
    <property type="molecule type" value="Genomic_DNA"/>
</dbReference>
<gene>
    <name evidence="2" type="ORF">HMPREF1316_1003</name>
</gene>
<keyword evidence="1" id="KW-0472">Membrane</keyword>
<reference evidence="2 3" key="1">
    <citation type="submission" date="2013-08" db="EMBL/GenBank/DDBJ databases">
        <authorList>
            <person name="Durkin A.S."/>
            <person name="Haft D.R."/>
            <person name="McCorrison J."/>
            <person name="Torralba M."/>
            <person name="Gillis M."/>
            <person name="Haft D.H."/>
            <person name="Methe B."/>
            <person name="Sutton G."/>
            <person name="Nelson K.E."/>
        </authorList>
    </citation>
    <scope>NUCLEOTIDE SEQUENCE [LARGE SCALE GENOMIC DNA]</scope>
    <source>
        <strain evidence="2 3">F0195</strain>
    </source>
</reference>
<evidence type="ECO:0008006" key="4">
    <source>
        <dbReference type="Google" id="ProtNLM"/>
    </source>
</evidence>
<evidence type="ECO:0000256" key="1">
    <source>
        <dbReference type="SAM" id="Phobius"/>
    </source>
</evidence>
<proteinExistence type="predicted"/>
<organism evidence="2 3">
    <name type="scientific">Olsenella profusa F0195</name>
    <dbReference type="NCBI Taxonomy" id="1125712"/>
    <lineage>
        <taxon>Bacteria</taxon>
        <taxon>Bacillati</taxon>
        <taxon>Actinomycetota</taxon>
        <taxon>Coriobacteriia</taxon>
        <taxon>Coriobacteriales</taxon>
        <taxon>Atopobiaceae</taxon>
        <taxon>Olsenella</taxon>
    </lineage>
</organism>
<dbReference type="RefSeq" id="WP_021726727.1">
    <property type="nucleotide sequence ID" value="NZ_AWEZ01000061.1"/>
</dbReference>
<dbReference type="eggNOG" id="ENOG5032TTN">
    <property type="taxonomic scope" value="Bacteria"/>
</dbReference>
<sequence>MGIPERQAYVEPEDRDTRVGDLILRYGVILGRRCTRGQKKRFLAAAARQFELCGYGPSLDEDSHVVRGAGSKRFVNLYAGDVDHADVLFITYYDTPGLTLPDRGSKAFQTGFRPQDVLVSSLLLGVTALAGALLIYRFALPLVFSAGILSLGGLLFVALCVPLLAFVTGFREGLPRWNNRVRNSSSLAVLFDLARQVRDEASGKKVAFAFVDEGCRSGRGLEMLRRRLGRRRPRRIYVDSLGSDGDPICLTNLRCPPEWEDRVAVRRLGTEKRKQYGDYLVCAGKEDGTGEIVIDTSSEVGTQRVIDRSSLLMALAQ</sequence>
<dbReference type="OrthoDB" id="7059227at2"/>
<evidence type="ECO:0000313" key="3">
    <source>
        <dbReference type="Proteomes" id="UP000016638"/>
    </source>
</evidence>